<dbReference type="EMBL" id="JACIJF010000014">
    <property type="protein sequence ID" value="MBB5712234.1"/>
    <property type="molecule type" value="Genomic_DNA"/>
</dbReference>
<comment type="caution">
    <text evidence="2">The sequence shown here is derived from an EMBL/GenBank/DDBJ whole genome shotgun (WGS) entry which is preliminary data.</text>
</comment>
<dbReference type="RefSeq" id="WP_221239538.1">
    <property type="nucleotide sequence ID" value="NZ_JACIJF010000014.1"/>
</dbReference>
<dbReference type="Proteomes" id="UP000527143">
    <property type="component" value="Unassembled WGS sequence"/>
</dbReference>
<evidence type="ECO:0000313" key="2">
    <source>
        <dbReference type="EMBL" id="MBB5712234.1"/>
    </source>
</evidence>
<dbReference type="AlphaFoldDB" id="A0A840YH69"/>
<evidence type="ECO:0000256" key="1">
    <source>
        <dbReference type="SAM" id="SignalP"/>
    </source>
</evidence>
<proteinExistence type="predicted"/>
<evidence type="ECO:0000313" key="3">
    <source>
        <dbReference type="Proteomes" id="UP000527143"/>
    </source>
</evidence>
<organism evidence="2 3">
    <name type="scientific">Sphingomonas xinjiangensis</name>
    <dbReference type="NCBI Taxonomy" id="643568"/>
    <lineage>
        <taxon>Bacteria</taxon>
        <taxon>Pseudomonadati</taxon>
        <taxon>Pseudomonadota</taxon>
        <taxon>Alphaproteobacteria</taxon>
        <taxon>Sphingomonadales</taxon>
        <taxon>Sphingomonadaceae</taxon>
        <taxon>Sphingomonas</taxon>
    </lineage>
</organism>
<gene>
    <name evidence="2" type="ORF">FHT02_003491</name>
</gene>
<keyword evidence="3" id="KW-1185">Reference proteome</keyword>
<feature type="chain" id="PRO_5032640717" evidence="1">
    <location>
        <begin position="22"/>
        <end position="149"/>
    </location>
</feature>
<sequence length="149" mass="15379">MKRIVSLGLGLSLAAAGPAAATPVHSHSASVEHRSGPVRADYRGTVVIEHKQVGSVAPPGRASTLRCAWSARLEVDRVATTAAGAQASRSFATPEVARGSRTGWCGTSRDAIARAVAAGLRDAERHLAAAARDDRPALLSQVDRLADPA</sequence>
<accession>A0A840YH69</accession>
<name>A0A840YH69_9SPHN</name>
<keyword evidence="1" id="KW-0732">Signal</keyword>
<feature type="signal peptide" evidence="1">
    <location>
        <begin position="1"/>
        <end position="21"/>
    </location>
</feature>
<reference evidence="2 3" key="1">
    <citation type="submission" date="2020-08" db="EMBL/GenBank/DDBJ databases">
        <title>Genomic Encyclopedia of Type Strains, Phase IV (KMG-IV): sequencing the most valuable type-strain genomes for metagenomic binning, comparative biology and taxonomic classification.</title>
        <authorList>
            <person name="Goeker M."/>
        </authorList>
    </citation>
    <scope>NUCLEOTIDE SEQUENCE [LARGE SCALE GENOMIC DNA]</scope>
    <source>
        <strain evidence="2 3">DSM 26736</strain>
    </source>
</reference>
<protein>
    <submittedName>
        <fullName evidence="2">Uncharacterized protein</fullName>
    </submittedName>
</protein>